<proteinExistence type="predicted"/>
<feature type="region of interest" description="Disordered" evidence="1">
    <location>
        <begin position="120"/>
        <end position="143"/>
    </location>
</feature>
<reference evidence="2" key="1">
    <citation type="submission" date="2015-04" db="UniProtKB">
        <authorList>
            <consortium name="EnsemblPlants"/>
        </authorList>
    </citation>
    <scope>IDENTIFICATION</scope>
</reference>
<protein>
    <submittedName>
        <fullName evidence="2">Uncharacterized protein</fullName>
    </submittedName>
</protein>
<evidence type="ECO:0000256" key="1">
    <source>
        <dbReference type="SAM" id="MobiDB-lite"/>
    </source>
</evidence>
<dbReference type="Gramene" id="OPUNC02G24950.1">
    <property type="protein sequence ID" value="OPUNC02G24950.1"/>
    <property type="gene ID" value="OPUNC02G24950"/>
</dbReference>
<dbReference type="Proteomes" id="UP000026962">
    <property type="component" value="Chromosome 2"/>
</dbReference>
<accession>A0A0E0K3E7</accession>
<evidence type="ECO:0000313" key="3">
    <source>
        <dbReference type="Proteomes" id="UP000026962"/>
    </source>
</evidence>
<dbReference type="EnsemblPlants" id="OPUNC02G24950.1">
    <property type="protein sequence ID" value="OPUNC02G24950.1"/>
    <property type="gene ID" value="OPUNC02G24950"/>
</dbReference>
<reference evidence="2" key="2">
    <citation type="submission" date="2018-05" db="EMBL/GenBank/DDBJ databases">
        <title>OpunRS2 (Oryza punctata Reference Sequence Version 2).</title>
        <authorList>
            <person name="Zhang J."/>
            <person name="Kudrna D."/>
            <person name="Lee S."/>
            <person name="Talag J."/>
            <person name="Welchert J."/>
            <person name="Wing R.A."/>
        </authorList>
    </citation>
    <scope>NUCLEOTIDE SEQUENCE [LARGE SCALE GENOMIC DNA]</scope>
</reference>
<organism evidence="2">
    <name type="scientific">Oryza punctata</name>
    <name type="common">Red rice</name>
    <dbReference type="NCBI Taxonomy" id="4537"/>
    <lineage>
        <taxon>Eukaryota</taxon>
        <taxon>Viridiplantae</taxon>
        <taxon>Streptophyta</taxon>
        <taxon>Embryophyta</taxon>
        <taxon>Tracheophyta</taxon>
        <taxon>Spermatophyta</taxon>
        <taxon>Magnoliopsida</taxon>
        <taxon>Liliopsida</taxon>
        <taxon>Poales</taxon>
        <taxon>Poaceae</taxon>
        <taxon>BOP clade</taxon>
        <taxon>Oryzoideae</taxon>
        <taxon>Oryzeae</taxon>
        <taxon>Oryzinae</taxon>
        <taxon>Oryza</taxon>
    </lineage>
</organism>
<dbReference type="HOGENOM" id="CLU_1809332_0_0_1"/>
<keyword evidence="3" id="KW-1185">Reference proteome</keyword>
<dbReference type="AlphaFoldDB" id="A0A0E0K3E7"/>
<evidence type="ECO:0000313" key="2">
    <source>
        <dbReference type="EnsemblPlants" id="OPUNC02G24950.1"/>
    </source>
</evidence>
<feature type="compositionally biased region" description="Basic and acidic residues" evidence="1">
    <location>
        <begin position="120"/>
        <end position="132"/>
    </location>
</feature>
<sequence>MSRARSKAKQQLPTILGLGPFDREKITYCWGMEKFLERRRRNERRRRCNERRRCDPDTTAMTRSLLWQLSPPVATFSPCHSRCRSSMKSCNGVESSSMNLLDLLPTITKPEVKGVLIHREEAAGSPDCREGQPPKPMGFTPGS</sequence>
<name>A0A0E0K3E7_ORYPU</name>